<keyword evidence="20" id="KW-1185">Reference proteome</keyword>
<feature type="domain" description="ATP-grasp" evidence="18">
    <location>
        <begin position="101"/>
        <end position="298"/>
    </location>
</feature>
<dbReference type="InterPro" id="IPR016185">
    <property type="entry name" value="PreATP-grasp_dom_sf"/>
</dbReference>
<evidence type="ECO:0000256" key="11">
    <source>
        <dbReference type="ARBA" id="ARBA00022984"/>
    </source>
</evidence>
<evidence type="ECO:0000256" key="6">
    <source>
        <dbReference type="ARBA" id="ARBA00022490"/>
    </source>
</evidence>
<evidence type="ECO:0000256" key="9">
    <source>
        <dbReference type="ARBA" id="ARBA00022840"/>
    </source>
</evidence>
<evidence type="ECO:0000256" key="5">
    <source>
        <dbReference type="ARBA" id="ARBA00012216"/>
    </source>
</evidence>
<dbReference type="InterPro" id="IPR011127">
    <property type="entry name" value="Dala_Dala_lig_N"/>
</dbReference>
<dbReference type="PANTHER" id="PTHR23132">
    <property type="entry name" value="D-ALANINE--D-ALANINE LIGASE"/>
    <property type="match status" value="1"/>
</dbReference>
<evidence type="ECO:0000256" key="17">
    <source>
        <dbReference type="PROSITE-ProRule" id="PRU00409"/>
    </source>
</evidence>
<dbReference type="PROSITE" id="PS00844">
    <property type="entry name" value="DALA_DALA_LIGASE_2"/>
    <property type="match status" value="1"/>
</dbReference>
<dbReference type="Proteomes" id="UP001301140">
    <property type="component" value="Unassembled WGS sequence"/>
</dbReference>
<feature type="active site" evidence="15">
    <location>
        <position position="141"/>
    </location>
</feature>
<dbReference type="GO" id="GO:0046872">
    <property type="term" value="F:metal ion binding"/>
    <property type="evidence" value="ECO:0007669"/>
    <property type="project" value="UniProtKB-KW"/>
</dbReference>
<dbReference type="PANTHER" id="PTHR23132:SF23">
    <property type="entry name" value="D-ALANINE--D-ALANINE LIGASE B"/>
    <property type="match status" value="1"/>
</dbReference>
<evidence type="ECO:0000256" key="14">
    <source>
        <dbReference type="HAMAP-Rule" id="MF_00047"/>
    </source>
</evidence>
<dbReference type="Gene3D" id="3.30.470.20">
    <property type="entry name" value="ATP-grasp fold, B domain"/>
    <property type="match status" value="1"/>
</dbReference>
<evidence type="ECO:0000256" key="1">
    <source>
        <dbReference type="ARBA" id="ARBA00001936"/>
    </source>
</evidence>
<evidence type="ECO:0000256" key="15">
    <source>
        <dbReference type="PIRSR" id="PIRSR039102-1"/>
    </source>
</evidence>
<keyword evidence="16" id="KW-0460">Magnesium</keyword>
<keyword evidence="8 17" id="KW-0547">Nucleotide-binding</keyword>
<dbReference type="InterPro" id="IPR000291">
    <property type="entry name" value="D-Ala_lig_Van_CS"/>
</dbReference>
<comment type="cofactor">
    <cofactor evidence="16">
        <name>Mg(2+)</name>
        <dbReference type="ChEBI" id="CHEBI:18420"/>
    </cofactor>
    <cofactor evidence="16">
        <name>Mn(2+)</name>
        <dbReference type="ChEBI" id="CHEBI:29035"/>
    </cofactor>
    <text evidence="16">Binds 2 magnesium or manganese ions per subunit.</text>
</comment>
<dbReference type="InterPro" id="IPR011761">
    <property type="entry name" value="ATP-grasp"/>
</dbReference>
<reference evidence="19 20" key="1">
    <citation type="submission" date="2023-03" db="EMBL/GenBank/DDBJ databases">
        <title>YIM 152171 draft genome.</title>
        <authorList>
            <person name="Yang Z."/>
        </authorList>
    </citation>
    <scope>NUCLEOTIDE SEQUENCE [LARGE SCALE GENOMIC DNA]</scope>
    <source>
        <strain evidence="19 20">YIM 152171</strain>
    </source>
</reference>
<gene>
    <name evidence="14" type="primary">ddl</name>
    <name evidence="19" type="ORF">PZ740_13985</name>
</gene>
<keyword evidence="9 17" id="KW-0067">ATP-binding</keyword>
<dbReference type="PROSITE" id="PS00843">
    <property type="entry name" value="DALA_DALA_LIGASE_1"/>
    <property type="match status" value="1"/>
</dbReference>
<evidence type="ECO:0000313" key="19">
    <source>
        <dbReference type="EMBL" id="MDF1587493.1"/>
    </source>
</evidence>
<comment type="cofactor">
    <cofactor evidence="1">
        <name>Mn(2+)</name>
        <dbReference type="ChEBI" id="CHEBI:29035"/>
    </cofactor>
</comment>
<dbReference type="EC" id="6.3.2.4" evidence="5 14"/>
<evidence type="ECO:0000259" key="18">
    <source>
        <dbReference type="PROSITE" id="PS50975"/>
    </source>
</evidence>
<dbReference type="HAMAP" id="MF_00047">
    <property type="entry name" value="Dala_Dala_lig"/>
    <property type="match status" value="1"/>
</dbReference>
<feature type="binding site" evidence="16">
    <location>
        <position position="265"/>
    </location>
    <ligand>
        <name>Mg(2+)</name>
        <dbReference type="ChEBI" id="CHEBI:18420"/>
        <label>2</label>
    </ligand>
</feature>
<evidence type="ECO:0000256" key="4">
    <source>
        <dbReference type="ARBA" id="ARBA00010871"/>
    </source>
</evidence>
<feature type="binding site" evidence="16">
    <location>
        <position position="267"/>
    </location>
    <ligand>
        <name>Mg(2+)</name>
        <dbReference type="ChEBI" id="CHEBI:18420"/>
        <label>2</label>
    </ligand>
</feature>
<proteinExistence type="inferred from homology"/>
<feature type="active site" evidence="15">
    <location>
        <position position="15"/>
    </location>
</feature>
<dbReference type="AlphaFoldDB" id="A0AAP3XT06"/>
<dbReference type="Gene3D" id="3.30.1490.20">
    <property type="entry name" value="ATP-grasp fold, A domain"/>
    <property type="match status" value="1"/>
</dbReference>
<evidence type="ECO:0000256" key="7">
    <source>
        <dbReference type="ARBA" id="ARBA00022598"/>
    </source>
</evidence>
<dbReference type="Gene3D" id="3.40.50.20">
    <property type="match status" value="1"/>
</dbReference>
<comment type="catalytic activity">
    <reaction evidence="13 14">
        <text>2 D-alanine + ATP = D-alanyl-D-alanine + ADP + phosphate + H(+)</text>
        <dbReference type="Rhea" id="RHEA:11224"/>
        <dbReference type="ChEBI" id="CHEBI:15378"/>
        <dbReference type="ChEBI" id="CHEBI:30616"/>
        <dbReference type="ChEBI" id="CHEBI:43474"/>
        <dbReference type="ChEBI" id="CHEBI:57416"/>
        <dbReference type="ChEBI" id="CHEBI:57822"/>
        <dbReference type="ChEBI" id="CHEBI:456216"/>
        <dbReference type="EC" id="6.3.2.4"/>
    </reaction>
</comment>
<dbReference type="PROSITE" id="PS50975">
    <property type="entry name" value="ATP_GRASP"/>
    <property type="match status" value="1"/>
</dbReference>
<dbReference type="GO" id="GO:0008716">
    <property type="term" value="F:D-alanine-D-alanine ligase activity"/>
    <property type="evidence" value="ECO:0007669"/>
    <property type="project" value="UniProtKB-UniRule"/>
</dbReference>
<evidence type="ECO:0000256" key="13">
    <source>
        <dbReference type="ARBA" id="ARBA00047614"/>
    </source>
</evidence>
<protein>
    <recommendedName>
        <fullName evidence="5 14">D-alanine--D-alanine ligase</fullName>
        <ecNumber evidence="5 14">6.3.2.4</ecNumber>
    </recommendedName>
    <alternativeName>
        <fullName evidence="14">D-Ala-D-Ala ligase</fullName>
    </alternativeName>
    <alternativeName>
        <fullName evidence="14">D-alanylalanine synthetase</fullName>
    </alternativeName>
</protein>
<keyword evidence="16" id="KW-0479">Metal-binding</keyword>
<dbReference type="SUPFAM" id="SSF52440">
    <property type="entry name" value="PreATP-grasp domain"/>
    <property type="match status" value="1"/>
</dbReference>
<dbReference type="InterPro" id="IPR013815">
    <property type="entry name" value="ATP_grasp_subdomain_1"/>
</dbReference>
<dbReference type="InterPro" id="IPR005905">
    <property type="entry name" value="D_ala_D_ala"/>
</dbReference>
<feature type="binding site" evidence="16">
    <location>
        <position position="265"/>
    </location>
    <ligand>
        <name>Mg(2+)</name>
        <dbReference type="ChEBI" id="CHEBI:18420"/>
        <label>1</label>
    </ligand>
</feature>
<keyword evidence="10 14" id="KW-0133">Cell shape</keyword>
<keyword evidence="7 14" id="KW-0436">Ligase</keyword>
<feature type="active site" evidence="15">
    <location>
        <position position="276"/>
    </location>
</feature>
<accession>A0AAP3XT06</accession>
<feature type="binding site" evidence="16">
    <location>
        <position position="248"/>
    </location>
    <ligand>
        <name>Mg(2+)</name>
        <dbReference type="ChEBI" id="CHEBI:18420"/>
        <label>1</label>
    </ligand>
</feature>
<evidence type="ECO:0000313" key="20">
    <source>
        <dbReference type="Proteomes" id="UP001301140"/>
    </source>
</evidence>
<dbReference type="GO" id="GO:0071555">
    <property type="term" value="P:cell wall organization"/>
    <property type="evidence" value="ECO:0007669"/>
    <property type="project" value="UniProtKB-KW"/>
</dbReference>
<comment type="pathway">
    <text evidence="14">Cell wall biogenesis; peptidoglycan biosynthesis.</text>
</comment>
<dbReference type="NCBIfam" id="TIGR01205">
    <property type="entry name" value="D_ala_D_alaTIGR"/>
    <property type="match status" value="1"/>
</dbReference>
<dbReference type="SUPFAM" id="SSF56059">
    <property type="entry name" value="Glutathione synthetase ATP-binding domain-like"/>
    <property type="match status" value="1"/>
</dbReference>
<sequence>MSRHVAVLMGGRSAEREVSLVSGDACAGALEERGYRVTRIDVGPDLPAVLAELRPDCCFNALHGRFGEDGRVQGLLDLMGIPYTHSGVLASALAMDKPMAKRVFAQAGLACPVGVDMTLGELRGGAPMAPPFVVKPAAEGSSLGVFILTDGDLAPLFERNDVDLEQRVLVERYIPGRELTCAVLDDRPLAVTEIVPREGFYDYRAKYTGGVADHLIPAPVPEEIREKVMEMALIAHRTLGCRGVSRADFRYDTLAEEEQGLYLLEVNTQPGMTPLSLVPEQAAHCGMSFADLVVHLVEEARCDR</sequence>
<dbReference type="InterPro" id="IPR011095">
    <property type="entry name" value="Dala_Dala_lig_C"/>
</dbReference>
<dbReference type="RefSeq" id="WP_327789917.1">
    <property type="nucleotide sequence ID" value="NZ_JARGEQ010000135.1"/>
</dbReference>
<comment type="caution">
    <text evidence="19">The sequence shown here is derived from an EMBL/GenBank/DDBJ whole genome shotgun (WGS) entry which is preliminary data.</text>
</comment>
<dbReference type="GO" id="GO:0008360">
    <property type="term" value="P:regulation of cell shape"/>
    <property type="evidence" value="ECO:0007669"/>
    <property type="project" value="UniProtKB-KW"/>
</dbReference>
<evidence type="ECO:0000256" key="3">
    <source>
        <dbReference type="ARBA" id="ARBA00004496"/>
    </source>
</evidence>
<dbReference type="GO" id="GO:0005524">
    <property type="term" value="F:ATP binding"/>
    <property type="evidence" value="ECO:0007669"/>
    <property type="project" value="UniProtKB-UniRule"/>
</dbReference>
<evidence type="ECO:0000256" key="16">
    <source>
        <dbReference type="PIRSR" id="PIRSR039102-3"/>
    </source>
</evidence>
<dbReference type="GO" id="GO:0009252">
    <property type="term" value="P:peptidoglycan biosynthetic process"/>
    <property type="evidence" value="ECO:0007669"/>
    <property type="project" value="UniProtKB-UniRule"/>
</dbReference>
<keyword evidence="11 14" id="KW-0573">Peptidoglycan synthesis</keyword>
<evidence type="ECO:0000256" key="12">
    <source>
        <dbReference type="ARBA" id="ARBA00023316"/>
    </source>
</evidence>
<comment type="similarity">
    <text evidence="4 14">Belongs to the D-alanine--D-alanine ligase family.</text>
</comment>
<evidence type="ECO:0000256" key="8">
    <source>
        <dbReference type="ARBA" id="ARBA00022741"/>
    </source>
</evidence>
<dbReference type="PIRSF" id="PIRSF039102">
    <property type="entry name" value="Ddl/VanB"/>
    <property type="match status" value="1"/>
</dbReference>
<dbReference type="EMBL" id="JARGEQ010000135">
    <property type="protein sequence ID" value="MDF1587493.1"/>
    <property type="molecule type" value="Genomic_DNA"/>
</dbReference>
<keyword evidence="12 14" id="KW-0961">Cell wall biogenesis/degradation</keyword>
<name>A0AAP3XT06_9PROT</name>
<organism evidence="19 20">
    <name type="scientific">Marinimicrococcus flavescens</name>
    <dbReference type="NCBI Taxonomy" id="3031815"/>
    <lineage>
        <taxon>Bacteria</taxon>
        <taxon>Pseudomonadati</taxon>
        <taxon>Pseudomonadota</taxon>
        <taxon>Alphaproteobacteria</taxon>
        <taxon>Geminicoccales</taxon>
        <taxon>Geminicoccaceae</taxon>
        <taxon>Marinimicrococcus</taxon>
    </lineage>
</organism>
<dbReference type="Pfam" id="PF01820">
    <property type="entry name" value="Dala_Dala_lig_N"/>
    <property type="match status" value="1"/>
</dbReference>
<comment type="function">
    <text evidence="2 14">Cell wall formation.</text>
</comment>
<dbReference type="Pfam" id="PF07478">
    <property type="entry name" value="Dala_Dala_lig_C"/>
    <property type="match status" value="1"/>
</dbReference>
<keyword evidence="6 14" id="KW-0963">Cytoplasm</keyword>
<evidence type="ECO:0000256" key="2">
    <source>
        <dbReference type="ARBA" id="ARBA00003921"/>
    </source>
</evidence>
<comment type="subcellular location">
    <subcellularLocation>
        <location evidence="3 14">Cytoplasm</location>
    </subcellularLocation>
</comment>
<dbReference type="NCBIfam" id="NF002378">
    <property type="entry name" value="PRK01372.1"/>
    <property type="match status" value="1"/>
</dbReference>
<evidence type="ECO:0000256" key="10">
    <source>
        <dbReference type="ARBA" id="ARBA00022960"/>
    </source>
</evidence>
<keyword evidence="16" id="KW-0464">Manganese</keyword>
<dbReference type="GO" id="GO:0005737">
    <property type="term" value="C:cytoplasm"/>
    <property type="evidence" value="ECO:0007669"/>
    <property type="project" value="UniProtKB-SubCell"/>
</dbReference>